<dbReference type="InterPro" id="IPR008153">
    <property type="entry name" value="GAE_dom"/>
</dbReference>
<feature type="compositionally biased region" description="Low complexity" evidence="7">
    <location>
        <begin position="230"/>
        <end position="243"/>
    </location>
</feature>
<dbReference type="InterPro" id="IPR050840">
    <property type="entry name" value="Adaptor_Complx_Large_Subunit"/>
</dbReference>
<dbReference type="InterPro" id="IPR013041">
    <property type="entry name" value="Clathrin_app_Ig-like_sf"/>
</dbReference>
<sequence length="412" mass="45210">MELVGRIFAAIQRFSPSEQWNFDAILQILKESGGYVRQDIISAVCGVVSRSETMQQYAVGKLQSELAESSTVQPLVQVAAWILGEYGEDNEALNETFSQILVLPQTTKETKGYVLTALAKLASRSSVGPIVLDTLANEAKENDLDLQQRAGEFLQILTKTQAGESLLAPAPPVEEDEEEAAKPANVQRKNEQQPAALDNWMTSNEQVPAAVQDDLLGDLLGDMVGPSPTSSNQQQSNKSLLSDLLDEMPSQPQPQRPAASPQPVMQQPAQQQPMPQQQQTQQKVPPNLPPGAKQIYNSSGIQIYLEVNKANGNPNMMAFRTSVFNFSAMKITNLQIKFQAPEGWVSNYQPPTGDSIESQGKPVLQISQWVNNGLKLPGGVKYQPMMLRMNLIYNYGTMPTKETVDLPPSLFA</sequence>
<dbReference type="SUPFAM" id="SSF49348">
    <property type="entry name" value="Clathrin adaptor appendage domain"/>
    <property type="match status" value="1"/>
</dbReference>
<evidence type="ECO:0000259" key="8">
    <source>
        <dbReference type="PROSITE" id="PS50180"/>
    </source>
</evidence>
<dbReference type="InterPro" id="IPR011989">
    <property type="entry name" value="ARM-like"/>
</dbReference>
<dbReference type="AlphaFoldDB" id="A0A1J4J430"/>
<dbReference type="Proteomes" id="UP000179807">
    <property type="component" value="Unassembled WGS sequence"/>
</dbReference>
<evidence type="ECO:0000313" key="10">
    <source>
        <dbReference type="Proteomes" id="UP000179807"/>
    </source>
</evidence>
<dbReference type="GO" id="GO:0030117">
    <property type="term" value="C:membrane coat"/>
    <property type="evidence" value="ECO:0007669"/>
    <property type="project" value="InterPro"/>
</dbReference>
<keyword evidence="3" id="KW-0813">Transport</keyword>
<dbReference type="GO" id="GO:0005794">
    <property type="term" value="C:Golgi apparatus"/>
    <property type="evidence" value="ECO:0007669"/>
    <property type="project" value="UniProtKB-SubCell"/>
</dbReference>
<keyword evidence="10" id="KW-1185">Reference proteome</keyword>
<dbReference type="PANTHER" id="PTHR22780">
    <property type="entry name" value="ADAPTIN, ALPHA/GAMMA/EPSILON"/>
    <property type="match status" value="1"/>
</dbReference>
<dbReference type="RefSeq" id="XP_068346048.1">
    <property type="nucleotide sequence ID" value="XM_068513398.1"/>
</dbReference>
<dbReference type="GO" id="GO:0006886">
    <property type="term" value="P:intracellular protein transport"/>
    <property type="evidence" value="ECO:0007669"/>
    <property type="project" value="InterPro"/>
</dbReference>
<evidence type="ECO:0000256" key="2">
    <source>
        <dbReference type="ARBA" id="ARBA00004555"/>
    </source>
</evidence>
<keyword evidence="4" id="KW-0653">Protein transport</keyword>
<keyword evidence="6" id="KW-0472">Membrane</keyword>
<evidence type="ECO:0000256" key="1">
    <source>
        <dbReference type="ARBA" id="ARBA00004308"/>
    </source>
</evidence>
<feature type="region of interest" description="Disordered" evidence="7">
    <location>
        <begin position="169"/>
        <end position="193"/>
    </location>
</feature>
<evidence type="ECO:0000256" key="3">
    <source>
        <dbReference type="ARBA" id="ARBA00022448"/>
    </source>
</evidence>
<evidence type="ECO:0000256" key="6">
    <source>
        <dbReference type="ARBA" id="ARBA00023136"/>
    </source>
</evidence>
<accession>A0A1J4J430</accession>
<comment type="subcellular location">
    <subcellularLocation>
        <location evidence="1">Endomembrane system</location>
    </subcellularLocation>
    <subcellularLocation>
        <location evidence="2">Golgi apparatus</location>
    </subcellularLocation>
</comment>
<proteinExistence type="predicted"/>
<comment type="caution">
    <text evidence="9">The sequence shown here is derived from an EMBL/GenBank/DDBJ whole genome shotgun (WGS) entry which is preliminary data.</text>
</comment>
<gene>
    <name evidence="9" type="ORF">TRFO_40767</name>
</gene>
<evidence type="ECO:0000256" key="4">
    <source>
        <dbReference type="ARBA" id="ARBA00022927"/>
    </source>
</evidence>
<evidence type="ECO:0000256" key="5">
    <source>
        <dbReference type="ARBA" id="ARBA00023034"/>
    </source>
</evidence>
<dbReference type="InterPro" id="IPR016024">
    <property type="entry name" value="ARM-type_fold"/>
</dbReference>
<reference evidence="9" key="1">
    <citation type="submission" date="2016-10" db="EMBL/GenBank/DDBJ databases">
        <authorList>
            <person name="Benchimol M."/>
            <person name="Almeida L.G."/>
            <person name="Vasconcelos A.T."/>
            <person name="Perreira-Neves A."/>
            <person name="Rosa I.A."/>
            <person name="Tasca T."/>
            <person name="Bogo M.R."/>
            <person name="de Souza W."/>
        </authorList>
    </citation>
    <scope>NUCLEOTIDE SEQUENCE [LARGE SCALE GENOMIC DNA]</scope>
    <source>
        <strain evidence="9">K</strain>
    </source>
</reference>
<dbReference type="EMBL" id="MLAK01001454">
    <property type="protein sequence ID" value="OHS92911.1"/>
    <property type="molecule type" value="Genomic_DNA"/>
</dbReference>
<dbReference type="VEuPathDB" id="TrichDB:TRFO_40767"/>
<dbReference type="Pfam" id="PF01602">
    <property type="entry name" value="Adaptin_N"/>
    <property type="match status" value="1"/>
</dbReference>
<keyword evidence="5" id="KW-0333">Golgi apparatus</keyword>
<dbReference type="InterPro" id="IPR008152">
    <property type="entry name" value="Clathrin_a/b/g-adaptin_app_Ig"/>
</dbReference>
<feature type="region of interest" description="Disordered" evidence="7">
    <location>
        <begin position="218"/>
        <end position="292"/>
    </location>
</feature>
<evidence type="ECO:0000256" key="7">
    <source>
        <dbReference type="SAM" id="MobiDB-lite"/>
    </source>
</evidence>
<dbReference type="PROSITE" id="PS50180">
    <property type="entry name" value="GAE"/>
    <property type="match status" value="1"/>
</dbReference>
<dbReference type="InterPro" id="IPR002553">
    <property type="entry name" value="Clathrin/coatomer_adapt-like_N"/>
</dbReference>
<organism evidence="9 10">
    <name type="scientific">Tritrichomonas foetus</name>
    <dbReference type="NCBI Taxonomy" id="1144522"/>
    <lineage>
        <taxon>Eukaryota</taxon>
        <taxon>Metamonada</taxon>
        <taxon>Parabasalia</taxon>
        <taxon>Tritrichomonadida</taxon>
        <taxon>Tritrichomonadidae</taxon>
        <taxon>Tritrichomonas</taxon>
    </lineage>
</organism>
<dbReference type="Pfam" id="PF02883">
    <property type="entry name" value="Alpha_adaptinC2"/>
    <property type="match status" value="1"/>
</dbReference>
<name>A0A1J4J430_9EUKA</name>
<evidence type="ECO:0000313" key="9">
    <source>
        <dbReference type="EMBL" id="OHS92911.1"/>
    </source>
</evidence>
<protein>
    <recommendedName>
        <fullName evidence="8">GAE domain-containing protein</fullName>
    </recommendedName>
</protein>
<feature type="domain" description="GAE" evidence="8">
    <location>
        <begin position="288"/>
        <end position="410"/>
    </location>
</feature>
<dbReference type="SUPFAM" id="SSF48371">
    <property type="entry name" value="ARM repeat"/>
    <property type="match status" value="1"/>
</dbReference>
<dbReference type="Gene3D" id="2.60.40.1230">
    <property type="match status" value="1"/>
</dbReference>
<dbReference type="Gene3D" id="1.25.10.10">
    <property type="entry name" value="Leucine-rich Repeat Variant"/>
    <property type="match status" value="1"/>
</dbReference>
<dbReference type="OrthoDB" id="28053at2759"/>
<dbReference type="GeneID" id="94848102"/>
<dbReference type="GO" id="GO:0016192">
    <property type="term" value="P:vesicle-mediated transport"/>
    <property type="evidence" value="ECO:0007669"/>
    <property type="project" value="InterPro"/>
</dbReference>
<feature type="compositionally biased region" description="Low complexity" evidence="7">
    <location>
        <begin position="256"/>
        <end position="285"/>
    </location>
</feature>